<dbReference type="SUPFAM" id="SSF53613">
    <property type="entry name" value="Ribokinase-like"/>
    <property type="match status" value="1"/>
</dbReference>
<dbReference type="PANTHER" id="PTHR10534:SF2">
    <property type="entry name" value="PYRIDOXAL KINASE"/>
    <property type="match status" value="1"/>
</dbReference>
<dbReference type="EMBL" id="CP047045">
    <property type="protein sequence ID" value="QGZ93439.1"/>
    <property type="molecule type" value="Genomic_DNA"/>
</dbReference>
<dbReference type="EC" id="2.7.1.35" evidence="1"/>
<dbReference type="GO" id="GO:0005829">
    <property type="term" value="C:cytosol"/>
    <property type="evidence" value="ECO:0007669"/>
    <property type="project" value="TreeGrafter"/>
</dbReference>
<evidence type="ECO:0000259" key="6">
    <source>
        <dbReference type="Pfam" id="PF08543"/>
    </source>
</evidence>
<dbReference type="NCBIfam" id="TIGR00687">
    <property type="entry name" value="pyridox_kin"/>
    <property type="match status" value="1"/>
</dbReference>
<gene>
    <name evidence="7" type="primary">pdxY</name>
    <name evidence="7" type="ORF">DSM104635_00249</name>
</gene>
<evidence type="ECO:0000256" key="3">
    <source>
        <dbReference type="ARBA" id="ARBA00022741"/>
    </source>
</evidence>
<organism evidence="7 8">
    <name type="scientific">Terricaulis silvestris</name>
    <dbReference type="NCBI Taxonomy" id="2686094"/>
    <lineage>
        <taxon>Bacteria</taxon>
        <taxon>Pseudomonadati</taxon>
        <taxon>Pseudomonadota</taxon>
        <taxon>Alphaproteobacteria</taxon>
        <taxon>Caulobacterales</taxon>
        <taxon>Caulobacteraceae</taxon>
        <taxon>Terricaulis</taxon>
    </lineage>
</organism>
<keyword evidence="8" id="KW-1185">Reference proteome</keyword>
<dbReference type="InterPro" id="IPR013749">
    <property type="entry name" value="PM/HMP-P_kinase-1"/>
</dbReference>
<evidence type="ECO:0000313" key="7">
    <source>
        <dbReference type="EMBL" id="QGZ93439.1"/>
    </source>
</evidence>
<dbReference type="Gene3D" id="3.40.1190.20">
    <property type="match status" value="1"/>
</dbReference>
<dbReference type="RefSeq" id="WP_158764443.1">
    <property type="nucleotide sequence ID" value="NZ_CP047045.1"/>
</dbReference>
<keyword evidence="3" id="KW-0547">Nucleotide-binding</keyword>
<dbReference type="Proteomes" id="UP000431269">
    <property type="component" value="Chromosome"/>
</dbReference>
<keyword evidence="4 7" id="KW-0418">Kinase</keyword>
<name>A0A6I6MGL1_9CAUL</name>
<protein>
    <recommendedName>
        <fullName evidence="1">pyridoxal kinase</fullName>
        <ecNumber evidence="1">2.7.1.35</ecNumber>
    </recommendedName>
</protein>
<evidence type="ECO:0000313" key="8">
    <source>
        <dbReference type="Proteomes" id="UP000431269"/>
    </source>
</evidence>
<keyword evidence="5" id="KW-0067">ATP-binding</keyword>
<dbReference type="Pfam" id="PF08543">
    <property type="entry name" value="Phos_pyr_kin"/>
    <property type="match status" value="1"/>
</dbReference>
<reference evidence="8" key="1">
    <citation type="submission" date="2019-12" db="EMBL/GenBank/DDBJ databases">
        <title>Complete genome of Terracaulis silvestris 0127_4.</title>
        <authorList>
            <person name="Vieira S."/>
            <person name="Riedel T."/>
            <person name="Sproer C."/>
            <person name="Pascual J."/>
            <person name="Boedeker C."/>
            <person name="Overmann J."/>
        </authorList>
    </citation>
    <scope>NUCLEOTIDE SEQUENCE [LARGE SCALE GENOMIC DNA]</scope>
    <source>
        <strain evidence="8">0127_4</strain>
    </source>
</reference>
<dbReference type="GO" id="GO:0008478">
    <property type="term" value="F:pyridoxal kinase activity"/>
    <property type="evidence" value="ECO:0007669"/>
    <property type="project" value="UniProtKB-EC"/>
</dbReference>
<evidence type="ECO:0000256" key="5">
    <source>
        <dbReference type="ARBA" id="ARBA00022840"/>
    </source>
</evidence>
<dbReference type="GO" id="GO:0005524">
    <property type="term" value="F:ATP binding"/>
    <property type="evidence" value="ECO:0007669"/>
    <property type="project" value="UniProtKB-KW"/>
</dbReference>
<accession>A0A6I6MGL1</accession>
<evidence type="ECO:0000256" key="2">
    <source>
        <dbReference type="ARBA" id="ARBA00022679"/>
    </source>
</evidence>
<dbReference type="KEGG" id="tsv:DSM104635_00249"/>
<proteinExistence type="predicted"/>
<keyword evidence="2 7" id="KW-0808">Transferase</keyword>
<evidence type="ECO:0000256" key="1">
    <source>
        <dbReference type="ARBA" id="ARBA00012104"/>
    </source>
</evidence>
<dbReference type="GO" id="GO:0009443">
    <property type="term" value="P:pyridoxal 5'-phosphate salvage"/>
    <property type="evidence" value="ECO:0007669"/>
    <property type="project" value="InterPro"/>
</dbReference>
<dbReference type="PANTHER" id="PTHR10534">
    <property type="entry name" value="PYRIDOXAL KINASE"/>
    <property type="match status" value="1"/>
</dbReference>
<evidence type="ECO:0000256" key="4">
    <source>
        <dbReference type="ARBA" id="ARBA00022777"/>
    </source>
</evidence>
<dbReference type="InterPro" id="IPR029056">
    <property type="entry name" value="Ribokinase-like"/>
</dbReference>
<feature type="domain" description="Pyridoxamine kinase/Phosphomethylpyrimidine kinase" evidence="6">
    <location>
        <begin position="45"/>
        <end position="248"/>
    </location>
</feature>
<sequence length="277" mass="28897">MKTILSIQSQVSGARVGNSVAAFAIERLGVRCFQLPTTLLGRRPDHGAPGGGPLAADMLASMIDGLAADGLLGEIDAVLTGYLGQPGHVGVILDAVERIKAANPAAIFVCDPVLGDDGKLYVGDELANAMIQGLAPHADWLTPNAFELGLISGRTIDGLGTAREAARRLNKPVLVSSIRTAIGLGNLYTAPSSEWFCETARLPRAPKGAGDLLSALFVARRVRGDAPAIALEGATGGVYDVIVRSLAAESEDLLLPEAQDVLAEPVTWPRARHLELT</sequence>
<dbReference type="AlphaFoldDB" id="A0A6I6MGL1"/>
<dbReference type="InterPro" id="IPR004625">
    <property type="entry name" value="PyrdxlKinase"/>
</dbReference>
<dbReference type="CDD" id="cd01173">
    <property type="entry name" value="pyridoxal_pyridoxamine_kinase"/>
    <property type="match status" value="1"/>
</dbReference>